<feature type="binding site" evidence="15">
    <location>
        <position position="39"/>
    </location>
    <ligand>
        <name>Mg(2+)</name>
        <dbReference type="ChEBI" id="CHEBI:18420"/>
        <label>2</label>
    </ligand>
</feature>
<evidence type="ECO:0000256" key="13">
    <source>
        <dbReference type="NCBIfam" id="TIGR00437"/>
    </source>
</evidence>
<feature type="transmembrane region" description="Helical" evidence="16">
    <location>
        <begin position="822"/>
        <end position="842"/>
    </location>
</feature>
<evidence type="ECO:0000313" key="19">
    <source>
        <dbReference type="Proteomes" id="UP000711995"/>
    </source>
</evidence>
<reference evidence="18 19" key="1">
    <citation type="submission" date="2020-03" db="EMBL/GenBank/DDBJ databases">
        <title>Spirochaetal bacteria isolated from arthropods constitute a novel genus Entomospira genus novum within the order Spirochaetales.</title>
        <authorList>
            <person name="Grana-Miraglia L."/>
            <person name="Sikutova S."/>
            <person name="Fingerle V."/>
            <person name="Sing A."/>
            <person name="Castillo-Ramirez S."/>
            <person name="Margos G."/>
            <person name="Rudolf I."/>
        </authorList>
    </citation>
    <scope>NUCLEOTIDE SEQUENCE [LARGE SCALE GENOMIC DNA]</scope>
    <source>
        <strain evidence="18 19">BR193</strain>
    </source>
</reference>
<dbReference type="InterPro" id="IPR041069">
    <property type="entry name" value="FeoB_Cyto"/>
</dbReference>
<proteinExistence type="inferred from homology"/>
<feature type="transmembrane region" description="Helical" evidence="16">
    <location>
        <begin position="542"/>
        <end position="562"/>
    </location>
</feature>
<evidence type="ECO:0000256" key="5">
    <source>
        <dbReference type="ARBA" id="ARBA00022692"/>
    </source>
</evidence>
<evidence type="ECO:0000259" key="17">
    <source>
        <dbReference type="PROSITE" id="PS51711"/>
    </source>
</evidence>
<evidence type="ECO:0000256" key="11">
    <source>
        <dbReference type="ARBA" id="ARBA00023136"/>
    </source>
</evidence>
<dbReference type="InterPro" id="IPR006073">
    <property type="entry name" value="GTP-bd"/>
</dbReference>
<dbReference type="Proteomes" id="UP000711995">
    <property type="component" value="Unassembled WGS sequence"/>
</dbReference>
<dbReference type="Pfam" id="PF07670">
    <property type="entry name" value="Gate"/>
    <property type="match status" value="2"/>
</dbReference>
<dbReference type="PROSITE" id="PS51711">
    <property type="entry name" value="G_FEOB"/>
    <property type="match status" value="1"/>
</dbReference>
<keyword evidence="10 14" id="KW-0342">GTP-binding</keyword>
<evidence type="ECO:0000256" key="2">
    <source>
        <dbReference type="ARBA" id="ARBA00022448"/>
    </source>
</evidence>
<evidence type="ECO:0000256" key="14">
    <source>
        <dbReference type="PIRSR" id="PIRSR603373-1"/>
    </source>
</evidence>
<name>A0A968G8M7_9SPIO</name>
<dbReference type="InterPro" id="IPR050860">
    <property type="entry name" value="FeoB_GTPase"/>
</dbReference>
<evidence type="ECO:0000313" key="18">
    <source>
        <dbReference type="EMBL" id="NIZ39952.1"/>
    </source>
</evidence>
<comment type="subcellular location">
    <subcellularLocation>
        <location evidence="16">Cell inner membrane</location>
        <topology evidence="16">Multi-pass membrane protein</topology>
    </subcellularLocation>
    <subcellularLocation>
        <location evidence="1">Cell membrane</location>
        <topology evidence="1">Multi-pass membrane protein</topology>
    </subcellularLocation>
</comment>
<organism evidence="18 19">
    <name type="scientific">Entomospira entomophila</name>
    <dbReference type="NCBI Taxonomy" id="2719988"/>
    <lineage>
        <taxon>Bacteria</taxon>
        <taxon>Pseudomonadati</taxon>
        <taxon>Spirochaetota</taxon>
        <taxon>Spirochaetia</taxon>
        <taxon>Spirochaetales</taxon>
        <taxon>Spirochaetaceae</taxon>
        <taxon>Entomospira</taxon>
    </lineage>
</organism>
<evidence type="ECO:0000256" key="7">
    <source>
        <dbReference type="ARBA" id="ARBA00022989"/>
    </source>
</evidence>
<dbReference type="GO" id="GO:0005525">
    <property type="term" value="F:GTP binding"/>
    <property type="evidence" value="ECO:0007669"/>
    <property type="project" value="UniProtKB-KW"/>
</dbReference>
<sequence length="852" mass="95043">MQFTIHLDRRSEGAMSVEHQYTALLVGNPNCGKSAVFNAITGSQQRLGNWAGVTVEMKEGFFERDGVKYHIIDLPGIYSVNAESEDEEIACSALFELEYDLIINVLDASNLERNLYLTTQLVEMRKPMIFVLNMIDVAQERGIFVDADLLSEQLASHLELHVQRGEIDVHHLKEHDLDLEDLVQSLEKYGQGHDLVSAHIDNHLADHPLGKIDGKLLEKHLGAPMVAISAIQKGSGQKLREVISHTYKELKIPIMRITYAPKLEEAIAQLQVNLTKTAEKLKVSRRYVAVKMLEGDHFVRREALLLNELNELKLEQLKTSLKQDLRMTTRTAIIEGRYGVVHGIIERVARLADKKKRTRTDRIDNIVLHQFWGIPVFLLMMYMLFWFVTKVGTAFQDFFDIGFGTIFVDIPDAILTGMNAPDWLVALLAHGIGAGLQAVSTFVPVVFTMFLGISILEDSGYMARAAFLMDKLLRKIGLPGKAFVPLIVGFGCTVPALMATRTLSSKRDRMLTMFMAPMMSCSARLPVYALFGAIFFPTNAALMIFSLYIIGILIALGTGLLLHRSLPFNKNEQYFVMELPPYHKPQVKLLFKHTWMRTRNFVFKAGKFLVLAVTVLGVFNTITIRGTLVEDPNESITAMLGKAVTPIFAPFGVEKDNWPASVGLLTGIVAKEAVIGTLSSIYSHNAFLLGSADDNSQDGVDEEESESIGVIFIDGMKEALSVTVENILGIFSLELISAESGEDEEAEARLFDNLLVSFQFGKWQVYAYLLFVLIYVPCVAVIATAHRELGPLLGFIMISYLTVLGWAIAVLFYQIIIGGSLFWIGTAVAVLIAIVLFFLFLGSSLMERYIIR</sequence>
<dbReference type="Gene3D" id="3.40.50.300">
    <property type="entry name" value="P-loop containing nucleotide triphosphate hydrolases"/>
    <property type="match status" value="1"/>
</dbReference>
<keyword evidence="19" id="KW-1185">Reference proteome</keyword>
<evidence type="ECO:0000256" key="9">
    <source>
        <dbReference type="ARBA" id="ARBA00023065"/>
    </source>
</evidence>
<dbReference type="InterPro" id="IPR005225">
    <property type="entry name" value="Small_GTP-bd"/>
</dbReference>
<feature type="binding site" evidence="14">
    <location>
        <begin position="27"/>
        <end position="34"/>
    </location>
    <ligand>
        <name>GTP</name>
        <dbReference type="ChEBI" id="CHEBI:37565"/>
        <label>1</label>
    </ligand>
</feature>
<dbReference type="PANTHER" id="PTHR43185:SF1">
    <property type="entry name" value="FE(2+) TRANSPORTER FEOB"/>
    <property type="match status" value="1"/>
</dbReference>
<keyword evidence="8 16" id="KW-0408">Iron</keyword>
<feature type="binding site" evidence="14">
    <location>
        <begin position="133"/>
        <end position="136"/>
    </location>
    <ligand>
        <name>GTP</name>
        <dbReference type="ChEBI" id="CHEBI:37565"/>
        <label>1</label>
    </ligand>
</feature>
<feature type="domain" description="FeoB-type G" evidence="17">
    <location>
        <begin position="20"/>
        <end position="182"/>
    </location>
</feature>
<dbReference type="SUPFAM" id="SSF52540">
    <property type="entry name" value="P-loop containing nucleoside triphosphate hydrolases"/>
    <property type="match status" value="1"/>
</dbReference>
<feature type="binding site" evidence="15">
    <location>
        <position position="38"/>
    </location>
    <ligand>
        <name>Mg(2+)</name>
        <dbReference type="ChEBI" id="CHEBI:18420"/>
        <label>2</label>
    </ligand>
</feature>
<evidence type="ECO:0000256" key="10">
    <source>
        <dbReference type="ARBA" id="ARBA00023134"/>
    </source>
</evidence>
<dbReference type="EMBL" id="JAATLJ010000001">
    <property type="protein sequence ID" value="NIZ39952.1"/>
    <property type="molecule type" value="Genomic_DNA"/>
</dbReference>
<dbReference type="PANTHER" id="PTHR43185">
    <property type="entry name" value="FERROUS IRON TRANSPORT PROTEIN B"/>
    <property type="match status" value="1"/>
</dbReference>
<comment type="caution">
    <text evidence="18">The sequence shown here is derived from an EMBL/GenBank/DDBJ whole genome shotgun (WGS) entry which is preliminary data.</text>
</comment>
<evidence type="ECO:0000256" key="8">
    <source>
        <dbReference type="ARBA" id="ARBA00023004"/>
    </source>
</evidence>
<keyword evidence="2 16" id="KW-0813">Transport</keyword>
<feature type="binding site" evidence="14">
    <location>
        <begin position="73"/>
        <end position="76"/>
    </location>
    <ligand>
        <name>GTP</name>
        <dbReference type="ChEBI" id="CHEBI:37565"/>
        <label>1</label>
    </ligand>
</feature>
<feature type="binding site" evidence="14">
    <location>
        <begin position="52"/>
        <end position="56"/>
    </location>
    <ligand>
        <name>GTP</name>
        <dbReference type="ChEBI" id="CHEBI:37565"/>
        <label>1</label>
    </ligand>
</feature>
<dbReference type="InterPro" id="IPR027417">
    <property type="entry name" value="P-loop_NTPase"/>
</dbReference>
<keyword evidence="6 14" id="KW-0547">Nucleotide-binding</keyword>
<keyword evidence="7 16" id="KW-1133">Transmembrane helix</keyword>
<keyword evidence="15" id="KW-0479">Metal-binding</keyword>
<dbReference type="Pfam" id="PF17910">
    <property type="entry name" value="FeoB_Cyto"/>
    <property type="match status" value="1"/>
</dbReference>
<keyword evidence="4 16" id="KW-0410">Iron transport</keyword>
<dbReference type="PRINTS" id="PR00326">
    <property type="entry name" value="GTP1OBG"/>
</dbReference>
<dbReference type="GO" id="GO:0046872">
    <property type="term" value="F:metal ion binding"/>
    <property type="evidence" value="ECO:0007669"/>
    <property type="project" value="UniProtKB-KW"/>
</dbReference>
<feature type="transmembrane region" description="Helical" evidence="16">
    <location>
        <begin position="765"/>
        <end position="785"/>
    </location>
</feature>
<evidence type="ECO:0000256" key="12">
    <source>
        <dbReference type="ARBA" id="ARBA00031200"/>
    </source>
</evidence>
<feature type="transmembrane region" description="Helical" evidence="16">
    <location>
        <begin position="601"/>
        <end position="622"/>
    </location>
</feature>
<dbReference type="InterPro" id="IPR003373">
    <property type="entry name" value="Fe2_transport_prot-B"/>
</dbReference>
<evidence type="ECO:0000256" key="15">
    <source>
        <dbReference type="PIRSR" id="PIRSR603373-2"/>
    </source>
</evidence>
<dbReference type="GO" id="GO:0015093">
    <property type="term" value="F:ferrous iron transmembrane transporter activity"/>
    <property type="evidence" value="ECO:0007669"/>
    <property type="project" value="UniProtKB-UniRule"/>
</dbReference>
<dbReference type="GO" id="GO:0005886">
    <property type="term" value="C:plasma membrane"/>
    <property type="evidence" value="ECO:0007669"/>
    <property type="project" value="UniProtKB-SubCell"/>
</dbReference>
<feature type="binding site" evidence="15">
    <location>
        <position position="42"/>
    </location>
    <ligand>
        <name>Mg(2+)</name>
        <dbReference type="ChEBI" id="CHEBI:18420"/>
        <label>2</label>
    </ligand>
</feature>
<dbReference type="Gene3D" id="1.10.287.1770">
    <property type="match status" value="1"/>
</dbReference>
<dbReference type="NCBIfam" id="TIGR00437">
    <property type="entry name" value="feoB"/>
    <property type="match status" value="1"/>
</dbReference>
<evidence type="ECO:0000256" key="6">
    <source>
        <dbReference type="ARBA" id="ARBA00022741"/>
    </source>
</evidence>
<comment type="similarity">
    <text evidence="16">Belongs to the TRAFAC class TrmE-Era-EngA-EngB-Septin-like GTPase superfamily. FeoB GTPase (TC 9.A.8) family.</text>
</comment>
<evidence type="ECO:0000256" key="3">
    <source>
        <dbReference type="ARBA" id="ARBA00022475"/>
    </source>
</evidence>
<dbReference type="Pfam" id="PF02421">
    <property type="entry name" value="FeoB_N"/>
    <property type="match status" value="1"/>
</dbReference>
<feature type="transmembrane region" description="Helical" evidence="16">
    <location>
        <begin position="366"/>
        <end position="388"/>
    </location>
</feature>
<evidence type="ECO:0000256" key="4">
    <source>
        <dbReference type="ARBA" id="ARBA00022496"/>
    </source>
</evidence>
<protein>
    <recommendedName>
        <fullName evidence="12 13">Ferrous iron transport protein B</fullName>
    </recommendedName>
</protein>
<keyword evidence="9" id="KW-0406">Ion transport</keyword>
<keyword evidence="11 16" id="KW-0472">Membrane</keyword>
<dbReference type="InterPro" id="IPR011640">
    <property type="entry name" value="Fe2_transport_prot_B_C"/>
</dbReference>
<evidence type="ECO:0000256" key="1">
    <source>
        <dbReference type="ARBA" id="ARBA00004651"/>
    </source>
</evidence>
<dbReference type="InterPro" id="IPR030389">
    <property type="entry name" value="G_FEOB_dom"/>
</dbReference>
<feature type="transmembrane region" description="Helical" evidence="16">
    <location>
        <begin position="792"/>
        <end position="816"/>
    </location>
</feature>
<feature type="transmembrane region" description="Helical" evidence="16">
    <location>
        <begin position="476"/>
        <end position="499"/>
    </location>
</feature>
<dbReference type="NCBIfam" id="TIGR00231">
    <property type="entry name" value="small_GTP"/>
    <property type="match status" value="1"/>
</dbReference>
<gene>
    <name evidence="18" type="primary">feoB</name>
    <name evidence="18" type="ORF">HCT14_00240</name>
</gene>
<comment type="function">
    <text evidence="16">Probable transporter of a GTP-driven Fe(2+) uptake system.</text>
</comment>
<dbReference type="Pfam" id="PF07664">
    <property type="entry name" value="FeoB_C"/>
    <property type="match status" value="1"/>
</dbReference>
<keyword evidence="3" id="KW-1003">Cell membrane</keyword>
<feature type="transmembrane region" description="Helical" evidence="16">
    <location>
        <begin position="423"/>
        <end position="456"/>
    </location>
</feature>
<feature type="binding site" evidence="15">
    <location>
        <position position="41"/>
    </location>
    <ligand>
        <name>Mg(2+)</name>
        <dbReference type="ChEBI" id="CHEBI:18420"/>
        <label>2</label>
    </ligand>
</feature>
<dbReference type="AlphaFoldDB" id="A0A968G8M7"/>
<dbReference type="InterPro" id="IPR011642">
    <property type="entry name" value="Gate_dom"/>
</dbReference>
<evidence type="ECO:0000256" key="16">
    <source>
        <dbReference type="RuleBase" id="RU362098"/>
    </source>
</evidence>
<keyword evidence="5 16" id="KW-0812">Transmembrane</keyword>
<dbReference type="CDD" id="cd01879">
    <property type="entry name" value="FeoB"/>
    <property type="match status" value="1"/>
</dbReference>
<dbReference type="RefSeq" id="WP_167699561.1">
    <property type="nucleotide sequence ID" value="NZ_CP118174.1"/>
</dbReference>
<accession>A0A968G8M7</accession>
<keyword evidence="15" id="KW-0460">Magnesium</keyword>